<comment type="caution">
    <text evidence="2">The sequence shown here is derived from an EMBL/GenBank/DDBJ whole genome shotgun (WGS) entry which is preliminary data.</text>
</comment>
<keyword evidence="3" id="KW-1185">Reference proteome</keyword>
<keyword evidence="1" id="KW-1133">Transmembrane helix</keyword>
<sequence length="94" mass="11164">MLRGNWERRDWGFSFLLLPGFLFPFSGSLPQPRCKVKKQIKGPFLSNQFYYYYGSTLFVSCFSFGRGIRIARATMDTIRRGILHRSRLRSFHIY</sequence>
<dbReference type="RefSeq" id="XP_060301379.1">
    <property type="nucleotide sequence ID" value="XM_060441428.1"/>
</dbReference>
<dbReference type="Proteomes" id="UP001172101">
    <property type="component" value="Unassembled WGS sequence"/>
</dbReference>
<name>A0AA40E535_9PEZI</name>
<keyword evidence="1" id="KW-0472">Membrane</keyword>
<organism evidence="2 3">
    <name type="scientific">Lasiosphaeria miniovina</name>
    <dbReference type="NCBI Taxonomy" id="1954250"/>
    <lineage>
        <taxon>Eukaryota</taxon>
        <taxon>Fungi</taxon>
        <taxon>Dikarya</taxon>
        <taxon>Ascomycota</taxon>
        <taxon>Pezizomycotina</taxon>
        <taxon>Sordariomycetes</taxon>
        <taxon>Sordariomycetidae</taxon>
        <taxon>Sordariales</taxon>
        <taxon>Lasiosphaeriaceae</taxon>
        <taxon>Lasiosphaeria</taxon>
    </lineage>
</organism>
<feature type="transmembrane region" description="Helical" evidence="1">
    <location>
        <begin position="12"/>
        <end position="29"/>
    </location>
</feature>
<proteinExistence type="predicted"/>
<evidence type="ECO:0000256" key="1">
    <source>
        <dbReference type="SAM" id="Phobius"/>
    </source>
</evidence>
<gene>
    <name evidence="2" type="ORF">B0T26DRAFT_698320</name>
</gene>
<evidence type="ECO:0000313" key="3">
    <source>
        <dbReference type="Proteomes" id="UP001172101"/>
    </source>
</evidence>
<accession>A0AA40E535</accession>
<feature type="transmembrane region" description="Helical" evidence="1">
    <location>
        <begin position="49"/>
        <end position="68"/>
    </location>
</feature>
<dbReference type="AlphaFoldDB" id="A0AA40E535"/>
<reference evidence="2" key="1">
    <citation type="submission" date="2023-06" db="EMBL/GenBank/DDBJ databases">
        <title>Genome-scale phylogeny and comparative genomics of the fungal order Sordariales.</title>
        <authorList>
            <consortium name="Lawrence Berkeley National Laboratory"/>
            <person name="Hensen N."/>
            <person name="Bonometti L."/>
            <person name="Westerberg I."/>
            <person name="Brannstrom I.O."/>
            <person name="Guillou S."/>
            <person name="Cros-Aarteil S."/>
            <person name="Calhoun S."/>
            <person name="Haridas S."/>
            <person name="Kuo A."/>
            <person name="Mondo S."/>
            <person name="Pangilinan J."/>
            <person name="Riley R."/>
            <person name="LaButti K."/>
            <person name="Andreopoulos B."/>
            <person name="Lipzen A."/>
            <person name="Chen C."/>
            <person name="Yanf M."/>
            <person name="Daum C."/>
            <person name="Ng V."/>
            <person name="Clum A."/>
            <person name="Steindorff A."/>
            <person name="Ohm R."/>
            <person name="Martin F."/>
            <person name="Silar P."/>
            <person name="Natvig D."/>
            <person name="Lalanne C."/>
            <person name="Gautier V."/>
            <person name="Ament-velasquez S.L."/>
            <person name="Kruys A."/>
            <person name="Hutchinson M.I."/>
            <person name="Powell A.J."/>
            <person name="Barry K."/>
            <person name="Miller A.N."/>
            <person name="Grigoriev I.V."/>
            <person name="Debuchy R."/>
            <person name="Gladieux P."/>
            <person name="Thoren M.H."/>
            <person name="Johannesson H."/>
        </authorList>
    </citation>
    <scope>NUCLEOTIDE SEQUENCE</scope>
    <source>
        <strain evidence="2">SMH2392-1A</strain>
    </source>
</reference>
<protein>
    <submittedName>
        <fullName evidence="2">Uncharacterized protein</fullName>
    </submittedName>
</protein>
<keyword evidence="1" id="KW-0812">Transmembrane</keyword>
<dbReference type="EMBL" id="JAUIRO010000002">
    <property type="protein sequence ID" value="KAK0728524.1"/>
    <property type="molecule type" value="Genomic_DNA"/>
</dbReference>
<dbReference type="GeneID" id="85324698"/>
<evidence type="ECO:0000313" key="2">
    <source>
        <dbReference type="EMBL" id="KAK0728524.1"/>
    </source>
</evidence>